<dbReference type="Pfam" id="PF05697">
    <property type="entry name" value="Trigger_N"/>
    <property type="match status" value="1"/>
</dbReference>
<protein>
    <recommendedName>
        <fullName evidence="2">Trigger factor ribosome-binding bacterial domain-containing protein</fullName>
    </recommendedName>
</protein>
<evidence type="ECO:0000313" key="3">
    <source>
        <dbReference type="EMBL" id="GMH47006.1"/>
    </source>
</evidence>
<evidence type="ECO:0000259" key="2">
    <source>
        <dbReference type="Pfam" id="PF05697"/>
    </source>
</evidence>
<feature type="chain" id="PRO_5040956951" description="Trigger factor ribosome-binding bacterial domain-containing protein" evidence="1">
    <location>
        <begin position="20"/>
        <end position="172"/>
    </location>
</feature>
<reference evidence="4" key="1">
    <citation type="journal article" date="2023" name="Commun. Biol.">
        <title>Genome analysis of Parmales, the sister group of diatoms, reveals the evolutionary specialization of diatoms from phago-mixotrophs to photoautotrophs.</title>
        <authorList>
            <person name="Ban H."/>
            <person name="Sato S."/>
            <person name="Yoshikawa S."/>
            <person name="Yamada K."/>
            <person name="Nakamura Y."/>
            <person name="Ichinomiya M."/>
            <person name="Sato N."/>
            <person name="Blanc-Mathieu R."/>
            <person name="Endo H."/>
            <person name="Kuwata A."/>
            <person name="Ogata H."/>
        </authorList>
    </citation>
    <scope>NUCLEOTIDE SEQUENCE [LARGE SCALE GENOMIC DNA]</scope>
    <source>
        <strain evidence="4">NIES 3699</strain>
    </source>
</reference>
<dbReference type="InterPro" id="IPR008881">
    <property type="entry name" value="Trigger_fac_ribosome-bd_bac"/>
</dbReference>
<keyword evidence="4" id="KW-1185">Reference proteome</keyword>
<dbReference type="Proteomes" id="UP001165160">
    <property type="component" value="Unassembled WGS sequence"/>
</dbReference>
<name>A0A9W6Z7B7_9STRA</name>
<evidence type="ECO:0000313" key="4">
    <source>
        <dbReference type="Proteomes" id="UP001165160"/>
    </source>
</evidence>
<feature type="domain" description="Trigger factor ribosome-binding bacterial" evidence="2">
    <location>
        <begin position="66"/>
        <end position="171"/>
    </location>
</feature>
<dbReference type="SUPFAM" id="SSF102735">
    <property type="entry name" value="Trigger factor ribosome-binding domain"/>
    <property type="match status" value="1"/>
</dbReference>
<gene>
    <name evidence="3" type="ORF">TrVE_jg9352</name>
</gene>
<organism evidence="3 4">
    <name type="scientific">Triparma verrucosa</name>
    <dbReference type="NCBI Taxonomy" id="1606542"/>
    <lineage>
        <taxon>Eukaryota</taxon>
        <taxon>Sar</taxon>
        <taxon>Stramenopiles</taxon>
        <taxon>Ochrophyta</taxon>
        <taxon>Bolidophyceae</taxon>
        <taxon>Parmales</taxon>
        <taxon>Triparmaceae</taxon>
        <taxon>Triparma</taxon>
    </lineage>
</organism>
<keyword evidence="1" id="KW-0732">Signal</keyword>
<dbReference type="InterPro" id="IPR036611">
    <property type="entry name" value="Trigger_fac_ribosome-bd_sf"/>
</dbReference>
<sequence length="172" mass="18710">MLRVLSFLLLLSLASRCDGFLSFGMGGLSPACSGRRHPLQLFATAPAGEALPAIVTDPSTTKIIKTGESTYWLSHSCPGSDIISTKKQVIRESAKNANFPGFRKGQIPPWAMPKMSTFAIQESITSSLNDLLKGHDLVAKDGKVEVIEDVQEIGKSWKEGEDVHFTAEFETE</sequence>
<dbReference type="GO" id="GO:0006457">
    <property type="term" value="P:protein folding"/>
    <property type="evidence" value="ECO:0007669"/>
    <property type="project" value="InterPro"/>
</dbReference>
<dbReference type="AlphaFoldDB" id="A0A9W6Z7B7"/>
<evidence type="ECO:0000256" key="1">
    <source>
        <dbReference type="SAM" id="SignalP"/>
    </source>
</evidence>
<dbReference type="Gene3D" id="3.30.70.1050">
    <property type="entry name" value="Trigger factor ribosome-binding domain"/>
    <property type="match status" value="1"/>
</dbReference>
<proteinExistence type="predicted"/>
<feature type="signal peptide" evidence="1">
    <location>
        <begin position="1"/>
        <end position="19"/>
    </location>
</feature>
<accession>A0A9W6Z7B7</accession>
<dbReference type="GO" id="GO:0015031">
    <property type="term" value="P:protein transport"/>
    <property type="evidence" value="ECO:0007669"/>
    <property type="project" value="InterPro"/>
</dbReference>
<dbReference type="EMBL" id="BRXX01000567">
    <property type="protein sequence ID" value="GMH47006.1"/>
    <property type="molecule type" value="Genomic_DNA"/>
</dbReference>
<comment type="caution">
    <text evidence="3">The sequence shown here is derived from an EMBL/GenBank/DDBJ whole genome shotgun (WGS) entry which is preliminary data.</text>
</comment>